<reference evidence="1" key="1">
    <citation type="submission" date="2016-12" db="EMBL/GenBank/DDBJ databases">
        <authorList>
            <person name="Moulin L."/>
        </authorList>
    </citation>
    <scope>NUCLEOTIDE SEQUENCE [LARGE SCALE GENOMIC DNA]</scope>
    <source>
        <strain evidence="1">STM 7183</strain>
    </source>
</reference>
<comment type="caution">
    <text evidence="1">The sequence shown here is derived from an EMBL/GenBank/DDBJ whole genome shotgun (WGS) entry which is preliminary data.</text>
</comment>
<keyword evidence="2" id="KW-1185">Reference proteome</keyword>
<proteinExistence type="predicted"/>
<protein>
    <submittedName>
        <fullName evidence="1">Uncharacterized protein</fullName>
    </submittedName>
</protein>
<organism evidence="1 2">
    <name type="scientific">Paraburkholderia piptadeniae</name>
    <dbReference type="NCBI Taxonomy" id="1701573"/>
    <lineage>
        <taxon>Bacteria</taxon>
        <taxon>Pseudomonadati</taxon>
        <taxon>Pseudomonadota</taxon>
        <taxon>Betaproteobacteria</taxon>
        <taxon>Burkholderiales</taxon>
        <taxon>Burkholderiaceae</taxon>
        <taxon>Paraburkholderia</taxon>
    </lineage>
</organism>
<evidence type="ECO:0000313" key="2">
    <source>
        <dbReference type="Proteomes" id="UP000195569"/>
    </source>
</evidence>
<name>A0A1N7RUL2_9BURK</name>
<dbReference type="EMBL" id="CYGY02000019">
    <property type="protein sequence ID" value="SIT38784.1"/>
    <property type="molecule type" value="Genomic_DNA"/>
</dbReference>
<accession>A0A1N7RUL2</accession>
<dbReference type="Proteomes" id="UP000195569">
    <property type="component" value="Unassembled WGS sequence"/>
</dbReference>
<evidence type="ECO:0000313" key="1">
    <source>
        <dbReference type="EMBL" id="SIT38784.1"/>
    </source>
</evidence>
<sequence length="95" mass="10084">MSYGAKKYANMQSFGASIGICYFVGHQGHTGPGSPNVPYPPFAGVDDAELLTAEPAEPWLSPPQALNVVATIRASAVICNALLMNGTMFFMATFR</sequence>
<dbReference type="AlphaFoldDB" id="A0A1N7RUL2"/>
<gene>
    <name evidence="1" type="ORF">BN2476_190014</name>
</gene>